<sequence>MMVFLVMKWCLQSRCRDGSSPAVEVTRTAPRLLMRVTLILALDADGIAVSNELDLSHYVDTRLSKNDAYIECPSTCTKLEVRLRLPTAHPPYKDPCPTLRQQPVHLQQIKIRHLAFSSDVYHDSTAGGSRDEFGRVVSEYAGTVFKLRTPDGTAGIYS</sequence>
<dbReference type="KEGG" id="ffu:CLAFUR5_01621"/>
<dbReference type="AlphaFoldDB" id="A0A9Q8L688"/>
<evidence type="ECO:0000313" key="2">
    <source>
        <dbReference type="Proteomes" id="UP000756132"/>
    </source>
</evidence>
<gene>
    <name evidence="1" type="ORF">CLAFUR5_01621</name>
</gene>
<reference evidence="1" key="1">
    <citation type="submission" date="2021-12" db="EMBL/GenBank/DDBJ databases">
        <authorList>
            <person name="Zaccaron A."/>
            <person name="Stergiopoulos I."/>
        </authorList>
    </citation>
    <scope>NUCLEOTIDE SEQUENCE</scope>
    <source>
        <strain evidence="1">Race5_Kim</strain>
    </source>
</reference>
<dbReference type="Proteomes" id="UP000756132">
    <property type="component" value="Chromosome 1"/>
</dbReference>
<name>A0A9Q8L688_PASFU</name>
<organism evidence="1 2">
    <name type="scientific">Passalora fulva</name>
    <name type="common">Tomato leaf mold</name>
    <name type="synonym">Cladosporium fulvum</name>
    <dbReference type="NCBI Taxonomy" id="5499"/>
    <lineage>
        <taxon>Eukaryota</taxon>
        <taxon>Fungi</taxon>
        <taxon>Dikarya</taxon>
        <taxon>Ascomycota</taxon>
        <taxon>Pezizomycotina</taxon>
        <taxon>Dothideomycetes</taxon>
        <taxon>Dothideomycetidae</taxon>
        <taxon>Mycosphaerellales</taxon>
        <taxon>Mycosphaerellaceae</taxon>
        <taxon>Fulvia</taxon>
    </lineage>
</organism>
<dbReference type="RefSeq" id="XP_047755949.1">
    <property type="nucleotide sequence ID" value="XM_047900769.1"/>
</dbReference>
<protein>
    <submittedName>
        <fullName evidence="1">Uncharacterized protein</fullName>
    </submittedName>
</protein>
<reference evidence="1" key="2">
    <citation type="journal article" date="2022" name="Microb. Genom.">
        <title>A chromosome-scale genome assembly of the tomato pathogen Cladosporium fulvum reveals a compartmentalized genome architecture and the presence of a dispensable chromosome.</title>
        <authorList>
            <person name="Zaccaron A.Z."/>
            <person name="Chen L.H."/>
            <person name="Samaras A."/>
            <person name="Stergiopoulos I."/>
        </authorList>
    </citation>
    <scope>NUCLEOTIDE SEQUENCE</scope>
    <source>
        <strain evidence="1">Race5_Kim</strain>
    </source>
</reference>
<evidence type="ECO:0000313" key="1">
    <source>
        <dbReference type="EMBL" id="UJO11583.1"/>
    </source>
</evidence>
<proteinExistence type="predicted"/>
<dbReference type="EMBL" id="CP090163">
    <property type="protein sequence ID" value="UJO11583.1"/>
    <property type="molecule type" value="Genomic_DNA"/>
</dbReference>
<dbReference type="GeneID" id="71981499"/>
<keyword evidence="2" id="KW-1185">Reference proteome</keyword>
<accession>A0A9Q8L688</accession>